<protein>
    <submittedName>
        <fullName evidence="1">Uncharacterized protein</fullName>
    </submittedName>
</protein>
<dbReference type="KEGG" id="dbc:MFMK1_003281"/>
<proteinExistence type="predicted"/>
<gene>
    <name evidence="1" type="ORF">MFMK1_003281</name>
</gene>
<accession>A0AAU0UT50</accession>
<dbReference type="Proteomes" id="UP001329915">
    <property type="component" value="Chromosome"/>
</dbReference>
<evidence type="ECO:0000313" key="2">
    <source>
        <dbReference type="Proteomes" id="UP001329915"/>
    </source>
</evidence>
<dbReference type="EMBL" id="CP121694">
    <property type="protein sequence ID" value="WRO23421.1"/>
    <property type="molecule type" value="Genomic_DNA"/>
</dbReference>
<evidence type="ECO:0000313" key="1">
    <source>
        <dbReference type="EMBL" id="WRO23421.1"/>
    </source>
</evidence>
<organism evidence="1 2">
    <name type="scientific">Metallumcola ferriviriculae</name>
    <dbReference type="NCBI Taxonomy" id="3039180"/>
    <lineage>
        <taxon>Bacteria</taxon>
        <taxon>Bacillati</taxon>
        <taxon>Bacillota</taxon>
        <taxon>Clostridia</taxon>
        <taxon>Neomoorellales</taxon>
        <taxon>Desulfitibacteraceae</taxon>
        <taxon>Metallumcola</taxon>
    </lineage>
</organism>
<dbReference type="AlphaFoldDB" id="A0AAU0UT50"/>
<name>A0AAU0UT50_9FIRM</name>
<keyword evidence="2" id="KW-1185">Reference proteome</keyword>
<reference evidence="1 2" key="1">
    <citation type="submission" date="2023-04" db="EMBL/GenBank/DDBJ databases">
        <authorList>
            <person name="Hsu D."/>
        </authorList>
    </citation>
    <scope>NUCLEOTIDE SEQUENCE [LARGE SCALE GENOMIC DNA]</scope>
    <source>
        <strain evidence="1 2">MK1</strain>
    </source>
</reference>
<dbReference type="RefSeq" id="WP_366922803.1">
    <property type="nucleotide sequence ID" value="NZ_CP121694.1"/>
</dbReference>
<sequence>MEIKLDSLVAFDRIKVDADSVFQTVEKNGKVVLLKDNQPVYIILKYDANMGAIEQEANIETPKYTLQEAMKIVLLEAVDSTMHAAALADEIFNRGLYRQKNGGKAQYNQIRARCGHYPEMFEALPGNMIKLKMV</sequence>